<name>A0ABQ3R9I8_STRRR</name>
<feature type="compositionally biased region" description="Low complexity" evidence="1">
    <location>
        <begin position="124"/>
        <end position="135"/>
    </location>
</feature>
<organism evidence="2 3">
    <name type="scientific">Streptomyces rubradiris</name>
    <name type="common">Streptomyces achromogenes subsp. rubradiris</name>
    <dbReference type="NCBI Taxonomy" id="285531"/>
    <lineage>
        <taxon>Bacteria</taxon>
        <taxon>Bacillati</taxon>
        <taxon>Actinomycetota</taxon>
        <taxon>Actinomycetes</taxon>
        <taxon>Kitasatosporales</taxon>
        <taxon>Streptomycetaceae</taxon>
        <taxon>Streptomyces</taxon>
    </lineage>
</organism>
<reference evidence="3" key="1">
    <citation type="submission" date="2023-07" db="EMBL/GenBank/DDBJ databases">
        <title>Whole genome shotgun sequence of Streptomyces achromogenes subsp. rubradiris NBRC 14000.</title>
        <authorList>
            <person name="Komaki H."/>
            <person name="Tamura T."/>
        </authorList>
    </citation>
    <scope>NUCLEOTIDE SEQUENCE [LARGE SCALE GENOMIC DNA]</scope>
    <source>
        <strain evidence="3">NBRC 14000</strain>
    </source>
</reference>
<sequence length="152" mass="15714">MDITHIAKELLGALADDSKKALDDLLDRPAPTGRHHGGTADTMRQWALLAELTTPPATTPAAAGTITGATALADSLAALPRLLDQLTAVADRLDQTLRHLPSLPGLPADTATAVREKATTAAATAKETTRAATAAPQDAVSSTVQKLRPLGW</sequence>
<evidence type="ECO:0000256" key="1">
    <source>
        <dbReference type="SAM" id="MobiDB-lite"/>
    </source>
</evidence>
<feature type="region of interest" description="Disordered" evidence="1">
    <location>
        <begin position="124"/>
        <end position="152"/>
    </location>
</feature>
<comment type="caution">
    <text evidence="2">The sequence shown here is derived from an EMBL/GenBank/DDBJ whole genome shotgun (WGS) entry which is preliminary data.</text>
</comment>
<dbReference type="EMBL" id="BNEA01000007">
    <property type="protein sequence ID" value="GHI52511.1"/>
    <property type="molecule type" value="Genomic_DNA"/>
</dbReference>
<gene>
    <name evidence="2" type="ORF">Srubr_23570</name>
</gene>
<evidence type="ECO:0000313" key="2">
    <source>
        <dbReference type="EMBL" id="GHI52511.1"/>
    </source>
</evidence>
<keyword evidence="3" id="KW-1185">Reference proteome</keyword>
<evidence type="ECO:0000313" key="3">
    <source>
        <dbReference type="Proteomes" id="UP000646738"/>
    </source>
</evidence>
<dbReference type="Proteomes" id="UP000646738">
    <property type="component" value="Unassembled WGS sequence"/>
</dbReference>
<dbReference type="RefSeq" id="WP_189991316.1">
    <property type="nucleotide sequence ID" value="NZ_BNCB01000003.1"/>
</dbReference>
<protein>
    <submittedName>
        <fullName evidence="2">Uncharacterized protein</fullName>
    </submittedName>
</protein>
<proteinExistence type="predicted"/>
<accession>A0ABQ3R9I8</accession>